<protein>
    <submittedName>
        <fullName evidence="2">SDR family oxidoreductase</fullName>
    </submittedName>
</protein>
<evidence type="ECO:0000313" key="3">
    <source>
        <dbReference type="Proteomes" id="UP001501433"/>
    </source>
</evidence>
<dbReference type="SUPFAM" id="SSF51735">
    <property type="entry name" value="NAD(P)-binding Rossmann-fold domains"/>
    <property type="match status" value="1"/>
</dbReference>
<dbReference type="PANTHER" id="PTHR12126">
    <property type="entry name" value="NADH-UBIQUINONE OXIDOREDUCTASE 39 KDA SUBUNIT-RELATED"/>
    <property type="match status" value="1"/>
</dbReference>
<gene>
    <name evidence="2" type="ORF">GCM10023330_11170</name>
</gene>
<organism evidence="2 3">
    <name type="scientific">Litoribaculum gwangyangense</name>
    <dbReference type="NCBI Taxonomy" id="1130722"/>
    <lineage>
        <taxon>Bacteria</taxon>
        <taxon>Pseudomonadati</taxon>
        <taxon>Bacteroidota</taxon>
        <taxon>Flavobacteriia</taxon>
        <taxon>Flavobacteriales</taxon>
        <taxon>Flavobacteriaceae</taxon>
        <taxon>Litoribaculum</taxon>
    </lineage>
</organism>
<accession>A0ABP9C8V3</accession>
<proteinExistence type="predicted"/>
<comment type="caution">
    <text evidence="2">The sequence shown here is derived from an EMBL/GenBank/DDBJ whole genome shotgun (WGS) entry which is preliminary data.</text>
</comment>
<dbReference type="InterPro" id="IPR016040">
    <property type="entry name" value="NAD(P)-bd_dom"/>
</dbReference>
<sequence>MTILVTGATGYIGKRLIPFLINEGHHVVCAVRDKLRADKSYLEEELINIVEADFLKPETLKNIPKDIDVAYYLIHSMSNSSNNFETLEETCAINFKNYIETTNTQQVIYLSGITNEKELSKHLRSRKNVEEILHSKKYATTIFKAGIIVGSGSSSFEIIRDLVEKLPFMIAPKWLNTKTQPLAVRDVLSFLYGAAGNKDLYNKSYDVFGPEILTYKQLLLQFAEVRNLKRYILTVPVMTPKLSSYWLYFVTSTSYKLASSLVDSMGIQIIGKPSDINEKLGVNPLTYKQAVKLAFEKIEQNSIISSWKDSMISSGRLRNNFHKYINVPKYGCFKDYKERQIKDTEKTLDKIWRIGGTTGWYYGTFLWKIRGYMDKMVGGIGLRRGRTHVSQLDTGDALDFWRVIFADKTQKKLLLYAEMRLPGEAWLEFKIEDGLLKQTATFRPRGLWGRLYWYSVLPFHGFIFRGMINKLVDV</sequence>
<dbReference type="Gene3D" id="3.40.50.720">
    <property type="entry name" value="NAD(P)-binding Rossmann-like Domain"/>
    <property type="match status" value="1"/>
</dbReference>
<feature type="domain" description="NAD(P)-binding" evidence="1">
    <location>
        <begin position="7"/>
        <end position="144"/>
    </location>
</feature>
<keyword evidence="3" id="KW-1185">Reference proteome</keyword>
<evidence type="ECO:0000313" key="2">
    <source>
        <dbReference type="EMBL" id="GAA4806441.1"/>
    </source>
</evidence>
<dbReference type="PANTHER" id="PTHR12126:SF11">
    <property type="entry name" value="NADH DEHYDROGENASE [UBIQUINONE] 1 ALPHA SUBCOMPLEX SUBUNIT 9, MITOCHONDRIAL"/>
    <property type="match status" value="1"/>
</dbReference>
<dbReference type="Proteomes" id="UP001501433">
    <property type="component" value="Unassembled WGS sequence"/>
</dbReference>
<dbReference type="RefSeq" id="WP_345275973.1">
    <property type="nucleotide sequence ID" value="NZ_BAABJW010000002.1"/>
</dbReference>
<dbReference type="InterPro" id="IPR021295">
    <property type="entry name" value="DUF2867"/>
</dbReference>
<reference evidence="3" key="1">
    <citation type="journal article" date="2019" name="Int. J. Syst. Evol. Microbiol.">
        <title>The Global Catalogue of Microorganisms (GCM) 10K type strain sequencing project: providing services to taxonomists for standard genome sequencing and annotation.</title>
        <authorList>
            <consortium name="The Broad Institute Genomics Platform"/>
            <consortium name="The Broad Institute Genome Sequencing Center for Infectious Disease"/>
            <person name="Wu L."/>
            <person name="Ma J."/>
        </authorList>
    </citation>
    <scope>NUCLEOTIDE SEQUENCE [LARGE SCALE GENOMIC DNA]</scope>
    <source>
        <strain evidence="3">JCM 18325</strain>
    </source>
</reference>
<evidence type="ECO:0000259" key="1">
    <source>
        <dbReference type="Pfam" id="PF13460"/>
    </source>
</evidence>
<dbReference type="InterPro" id="IPR051207">
    <property type="entry name" value="ComplexI_NDUFA9_subunit"/>
</dbReference>
<dbReference type="EMBL" id="BAABJW010000002">
    <property type="protein sequence ID" value="GAA4806441.1"/>
    <property type="molecule type" value="Genomic_DNA"/>
</dbReference>
<dbReference type="Pfam" id="PF13460">
    <property type="entry name" value="NAD_binding_10"/>
    <property type="match status" value="1"/>
</dbReference>
<dbReference type="InterPro" id="IPR036291">
    <property type="entry name" value="NAD(P)-bd_dom_sf"/>
</dbReference>
<name>A0ABP9C8V3_9FLAO</name>
<dbReference type="Pfam" id="PF11066">
    <property type="entry name" value="DUF2867"/>
    <property type="match status" value="1"/>
</dbReference>